<feature type="compositionally biased region" description="Low complexity" evidence="1">
    <location>
        <begin position="97"/>
        <end position="126"/>
    </location>
</feature>
<name>A0A418UYZ9_RHOPL</name>
<evidence type="ECO:0008006" key="4">
    <source>
        <dbReference type="Google" id="ProtNLM"/>
    </source>
</evidence>
<comment type="caution">
    <text evidence="2">The sequence shown here is derived from an EMBL/GenBank/DDBJ whole genome shotgun (WGS) entry which is preliminary data.</text>
</comment>
<dbReference type="AlphaFoldDB" id="A0A418UYZ9"/>
<proteinExistence type="predicted"/>
<sequence>MNAMMGSAAMFAEPQAASEPQGGSFGQSSADDSQSTGQQANADNMQNIPGGTLDPRPTQPANSGAGQAAAQPGSGASPAADGGQASPPPEAAGPSTDTPAPGASADGGSTAGGATDTPPADASASAGAGGQGSTTANVDGSASAGNSGSSADGGASSSITDPVGVSGLVDNLLSPLGGAVPLHLAGQGAVTQPVLDVANSVVLNVHNVLESLSDQTGTAHIVHGITDLGETIGLGQLGAEPGAGGNSNLLTDVLNLPGDALNGDLGSSIDHIGADLSNVIDATAGLGDAVLNGSDPLNPIPELIHSVGSDLQSNPLLTLGGTDGDGSSGLLSGVVGDLSHSSSGHLVDVGVDGVGTPLGNGLALDLLSTPDGASSPIDVSAIDVGPTGPQLIDLTLNGDSIGGSQGGVTDGLGNVLNLDGVGQDLTNGALLSLNGGNNGSGLLGGDALNLNGSSTGHLADANVDGTGTSPLVVDALAEHGSGPQSPVDVNAVDVGPNGPQVADVGVNTDAPALSLAPLAGGSDGLVGSITQVTGIASTDGAPLSDLGSVEDVASIAPIGGDHGLLHLNGAQII</sequence>
<feature type="region of interest" description="Disordered" evidence="1">
    <location>
        <begin position="1"/>
        <end position="158"/>
    </location>
</feature>
<protein>
    <recommendedName>
        <fullName evidence="4">PE-PGRS family protein</fullName>
    </recommendedName>
</protein>
<dbReference type="EMBL" id="QYYD01000028">
    <property type="protein sequence ID" value="RJF68539.1"/>
    <property type="molecule type" value="Genomic_DNA"/>
</dbReference>
<dbReference type="Proteomes" id="UP000285523">
    <property type="component" value="Unassembled WGS sequence"/>
</dbReference>
<evidence type="ECO:0000256" key="1">
    <source>
        <dbReference type="SAM" id="MobiDB-lite"/>
    </source>
</evidence>
<gene>
    <name evidence="2" type="ORF">D4Q52_22015</name>
</gene>
<feature type="compositionally biased region" description="Low complexity" evidence="1">
    <location>
        <begin position="133"/>
        <end position="158"/>
    </location>
</feature>
<organism evidence="2 3">
    <name type="scientific">Rhodopseudomonas palustris</name>
    <dbReference type="NCBI Taxonomy" id="1076"/>
    <lineage>
        <taxon>Bacteria</taxon>
        <taxon>Pseudomonadati</taxon>
        <taxon>Pseudomonadota</taxon>
        <taxon>Alphaproteobacteria</taxon>
        <taxon>Hyphomicrobiales</taxon>
        <taxon>Nitrobacteraceae</taxon>
        <taxon>Rhodopseudomonas</taxon>
    </lineage>
</organism>
<accession>A0A418UYZ9</accession>
<evidence type="ECO:0000313" key="3">
    <source>
        <dbReference type="Proteomes" id="UP000285523"/>
    </source>
</evidence>
<feature type="compositionally biased region" description="Polar residues" evidence="1">
    <location>
        <begin position="26"/>
        <end position="49"/>
    </location>
</feature>
<reference evidence="2 3" key="1">
    <citation type="submission" date="2018-09" db="EMBL/GenBank/DDBJ databases">
        <title>Draft genome sequence of Rhodopseudomonas palustris 2.1.18.</title>
        <authorList>
            <person name="Robertson S.L."/>
            <person name="Meyer T.E."/>
            <person name="Kyndt J.A."/>
        </authorList>
    </citation>
    <scope>NUCLEOTIDE SEQUENCE [LARGE SCALE GENOMIC DNA]</scope>
    <source>
        <strain evidence="2 3">2.1.18</strain>
    </source>
</reference>
<feature type="compositionally biased region" description="Low complexity" evidence="1">
    <location>
        <begin position="59"/>
        <end position="85"/>
    </location>
</feature>
<evidence type="ECO:0000313" key="2">
    <source>
        <dbReference type="EMBL" id="RJF68539.1"/>
    </source>
</evidence>